<reference evidence="1 2" key="1">
    <citation type="submission" date="2023-05" db="EMBL/GenBank/DDBJ databases">
        <authorList>
            <person name="Zhang X."/>
        </authorList>
    </citation>
    <scope>NUCLEOTIDE SEQUENCE [LARGE SCALE GENOMIC DNA]</scope>
    <source>
        <strain evidence="1 2">DM2B3-1</strain>
    </source>
</reference>
<proteinExistence type="predicted"/>
<keyword evidence="2" id="KW-1185">Reference proteome</keyword>
<comment type="caution">
    <text evidence="1">The sequence shown here is derived from an EMBL/GenBank/DDBJ whole genome shotgun (WGS) entry which is preliminary data.</text>
</comment>
<evidence type="ECO:0000313" key="1">
    <source>
        <dbReference type="EMBL" id="MDJ1494167.1"/>
    </source>
</evidence>
<organism evidence="1 2">
    <name type="scientific">Xanthocytophaga flava</name>
    <dbReference type="NCBI Taxonomy" id="3048013"/>
    <lineage>
        <taxon>Bacteria</taxon>
        <taxon>Pseudomonadati</taxon>
        <taxon>Bacteroidota</taxon>
        <taxon>Cytophagia</taxon>
        <taxon>Cytophagales</taxon>
        <taxon>Rhodocytophagaceae</taxon>
        <taxon>Xanthocytophaga</taxon>
    </lineage>
</organism>
<dbReference type="EMBL" id="JASJOT010000008">
    <property type="protein sequence ID" value="MDJ1494167.1"/>
    <property type="molecule type" value="Genomic_DNA"/>
</dbReference>
<protein>
    <recommendedName>
        <fullName evidence="3">DDE transposase family protein</fullName>
    </recommendedName>
</protein>
<evidence type="ECO:0000313" key="2">
    <source>
        <dbReference type="Proteomes" id="UP001228581"/>
    </source>
</evidence>
<evidence type="ECO:0008006" key="3">
    <source>
        <dbReference type="Google" id="ProtNLM"/>
    </source>
</evidence>
<gene>
    <name evidence="1" type="ORF">QNI19_14585</name>
</gene>
<dbReference type="Proteomes" id="UP001228581">
    <property type="component" value="Unassembled WGS sequence"/>
</dbReference>
<accession>A0ABT7CMF5</accession>
<name>A0ABT7CMF5_9BACT</name>
<sequence>MCIARVFGRLNQNARVMADNDEIKKRRRRKALSNDELREVAKLLFIQTDLTQKEIAVRVGCNEHVLGRWIKEFNWHKLKISETSYKDAIRVKLYAKYQEALDNNKPIEELQAISMEIEKMPATSVPPQQAVKIVKDLTRYLLEKDTELGKALFGYMDDFIKSNYY</sequence>